<dbReference type="Proteomes" id="UP001150925">
    <property type="component" value="Unassembled WGS sequence"/>
</dbReference>
<name>A0A9W8AJZ3_9FUNG</name>
<evidence type="ECO:0000313" key="1">
    <source>
        <dbReference type="EMBL" id="KAJ1954830.1"/>
    </source>
</evidence>
<accession>A0A9W8AJZ3</accession>
<sequence length="83" mass="9185">WLTKVKYCTNFINPLIGLVISYEKLHSSNLITQSPTAALDPQAALASVPWEIFDFTASLPKSTSSALQALRQRWLHQTTGISP</sequence>
<gene>
    <name evidence="1" type="ORF">IWQ62_005662</name>
</gene>
<feature type="non-terminal residue" evidence="1">
    <location>
        <position position="83"/>
    </location>
</feature>
<dbReference type="EMBL" id="JANBPY010002477">
    <property type="protein sequence ID" value="KAJ1954830.1"/>
    <property type="molecule type" value="Genomic_DNA"/>
</dbReference>
<reference evidence="1" key="1">
    <citation type="submission" date="2022-07" db="EMBL/GenBank/DDBJ databases">
        <title>Phylogenomic reconstructions and comparative analyses of Kickxellomycotina fungi.</title>
        <authorList>
            <person name="Reynolds N.K."/>
            <person name="Stajich J.E."/>
            <person name="Barry K."/>
            <person name="Grigoriev I.V."/>
            <person name="Crous P."/>
            <person name="Smith M.E."/>
        </authorList>
    </citation>
    <scope>NUCLEOTIDE SEQUENCE</scope>
    <source>
        <strain evidence="1">RSA 1196</strain>
    </source>
</reference>
<evidence type="ECO:0000313" key="2">
    <source>
        <dbReference type="Proteomes" id="UP001150925"/>
    </source>
</evidence>
<protein>
    <submittedName>
        <fullName evidence="1">Uncharacterized protein</fullName>
    </submittedName>
</protein>
<proteinExistence type="predicted"/>
<organism evidence="1 2">
    <name type="scientific">Dispira parvispora</name>
    <dbReference type="NCBI Taxonomy" id="1520584"/>
    <lineage>
        <taxon>Eukaryota</taxon>
        <taxon>Fungi</taxon>
        <taxon>Fungi incertae sedis</taxon>
        <taxon>Zoopagomycota</taxon>
        <taxon>Kickxellomycotina</taxon>
        <taxon>Dimargaritomycetes</taxon>
        <taxon>Dimargaritales</taxon>
        <taxon>Dimargaritaceae</taxon>
        <taxon>Dispira</taxon>
    </lineage>
</organism>
<keyword evidence="2" id="KW-1185">Reference proteome</keyword>
<comment type="caution">
    <text evidence="1">The sequence shown here is derived from an EMBL/GenBank/DDBJ whole genome shotgun (WGS) entry which is preliminary data.</text>
</comment>
<dbReference type="AlphaFoldDB" id="A0A9W8AJZ3"/>
<feature type="non-terminal residue" evidence="1">
    <location>
        <position position="1"/>
    </location>
</feature>